<proteinExistence type="predicted"/>
<evidence type="ECO:0000313" key="1">
    <source>
        <dbReference type="EMBL" id="BAZ03096.1"/>
    </source>
</evidence>
<keyword evidence="1" id="KW-0614">Plasmid</keyword>
<dbReference type="Proteomes" id="UP000218785">
    <property type="component" value="Plasmid plasmid2"/>
</dbReference>
<organism evidence="1 2">
    <name type="scientific">Tolypothrix tenuis PCC 7101</name>
    <dbReference type="NCBI Taxonomy" id="231146"/>
    <lineage>
        <taxon>Bacteria</taxon>
        <taxon>Bacillati</taxon>
        <taxon>Cyanobacteriota</taxon>
        <taxon>Cyanophyceae</taxon>
        <taxon>Nostocales</taxon>
        <taxon>Tolypothrichaceae</taxon>
        <taxon>Tolypothrix</taxon>
    </lineage>
</organism>
<dbReference type="KEGG" id="ttq:NIES37_71090"/>
<accession>A0A1Z4NBN0</accession>
<dbReference type="EMBL" id="AP018250">
    <property type="protein sequence ID" value="BAZ03096.1"/>
    <property type="molecule type" value="Genomic_DNA"/>
</dbReference>
<protein>
    <submittedName>
        <fullName evidence="1">Uncharacterized protein</fullName>
    </submittedName>
</protein>
<geneLocation type="plasmid" evidence="2">
    <name>Plasmid2 dna</name>
</geneLocation>
<name>A0A1Z4NBN0_9CYAN</name>
<evidence type="ECO:0000313" key="2">
    <source>
        <dbReference type="Proteomes" id="UP000218785"/>
    </source>
</evidence>
<gene>
    <name evidence="1" type="ORF">NIES37_71090</name>
</gene>
<reference evidence="1 2" key="1">
    <citation type="submission" date="2017-06" db="EMBL/GenBank/DDBJ databases">
        <title>Genome sequencing of cyanobaciteial culture collection at National Institute for Environmental Studies (NIES).</title>
        <authorList>
            <person name="Hirose Y."/>
            <person name="Shimura Y."/>
            <person name="Fujisawa T."/>
            <person name="Nakamura Y."/>
            <person name="Kawachi M."/>
        </authorList>
    </citation>
    <scope>NUCLEOTIDE SEQUENCE [LARGE SCALE GENOMIC DNA]</scope>
    <source>
        <strain evidence="1 2">NIES-37</strain>
        <plasmid evidence="2">Plasmid2 dna</plasmid>
    </source>
</reference>
<keyword evidence="2" id="KW-1185">Reference proteome</keyword>
<dbReference type="AlphaFoldDB" id="A0A1Z4NBN0"/>
<sequence length="147" mass="15830">MAIDVAILTKELVDFLAPIIPFLEETTKRVVAGEAIKRFGTTVWGQAQSLWTKLQPKMEAKPSLQEAVKDLAQDPADEDAQAALRHQLKKLLTEDAILAAEVARFWQEAKLVNVSVIASGNNSVATSGSVSGIINTGDNNTNVMGTK</sequence>
<dbReference type="RefSeq" id="WP_096585046.1">
    <property type="nucleotide sequence ID" value="NZ_CAWNJS010000003.1"/>
</dbReference>